<dbReference type="InterPro" id="IPR011042">
    <property type="entry name" value="6-blade_b-propeller_TolB-like"/>
</dbReference>
<dbReference type="PANTHER" id="PTHR46580:SF2">
    <property type="entry name" value="MAM DOMAIN-CONTAINING PROTEIN"/>
    <property type="match status" value="1"/>
</dbReference>
<dbReference type="InterPro" id="IPR056822">
    <property type="entry name" value="TEN_NHL"/>
</dbReference>
<feature type="domain" description="Teneurin NHL" evidence="3">
    <location>
        <begin position="126"/>
        <end position="177"/>
    </location>
</feature>
<dbReference type="Proteomes" id="UP000829194">
    <property type="component" value="Chromosome"/>
</dbReference>
<protein>
    <submittedName>
        <fullName evidence="4">FG-GAP-like repeat-containing protein</fullName>
    </submittedName>
</protein>
<organism evidence="4 5">
    <name type="scientific">Lysobacter gummosus</name>
    <dbReference type="NCBI Taxonomy" id="262324"/>
    <lineage>
        <taxon>Bacteria</taxon>
        <taxon>Pseudomonadati</taxon>
        <taxon>Pseudomonadota</taxon>
        <taxon>Gammaproteobacteria</taxon>
        <taxon>Lysobacterales</taxon>
        <taxon>Lysobacteraceae</taxon>
        <taxon>Lysobacter</taxon>
    </lineage>
</organism>
<evidence type="ECO:0000313" key="4">
    <source>
        <dbReference type="EMBL" id="UNP29455.1"/>
    </source>
</evidence>
<dbReference type="SUPFAM" id="SSF63825">
    <property type="entry name" value="YWTD domain"/>
    <property type="match status" value="1"/>
</dbReference>
<dbReference type="Pfam" id="PF01436">
    <property type="entry name" value="NHL"/>
    <property type="match status" value="2"/>
</dbReference>
<keyword evidence="2" id="KW-0677">Repeat</keyword>
<accession>A0ABY3XBV3</accession>
<dbReference type="PANTHER" id="PTHR46580">
    <property type="entry name" value="SENSOR KINASE-RELATED"/>
    <property type="match status" value="1"/>
</dbReference>
<sequence length="1029" mass="107911">MDSSVCRCWIIQSAGPPCGADGDRIAARDRHEPILNQGATVRIGHLLGFGALCAALCGTGQAAIITSVAGGGWNGQYATRISLQYTKAIAITGSDHMYVADLVHVYRIDPDGLTQVIAGTDTPGYSGDGGPATAAQINDPTALAVDAAGNVYFADTGNNRVRRIGTDGIITTVAGTGAIGAAVDGPATASPVSYPSGLAIGPDGLLYIADSGNERVRRLNADGTLQTVAGGGSNGFGDGGPATGAYISTVRGLAFDRAGALYLVGSERIRRIGTDGIITTVAGGGFSTDDGPVLNALLSSPWGLTVDAFGNLYVAESGTSRVRKIANGSIVTVAGRMNGGYLDGDGGEATLASLNRPHAVATDSEGNVYIADSLNARVRKLALAGTGLPRTGEFPFQAAQGMNVAITPMRVKVGDVTGDGRDDIVLVQGSASSINPAIDNRVAVYPRKLGGGFADPIIVKFFPDQRLITPDLHLADMNRDGIDDIVIGHRLGVSILLGNRNGTLTSRNSYLSTPSSLDGSVAVLDVNRDGYLDVAHQRSDVGNPGARDFNVFFGNPGGAIMSLAPINTSLRGGYPLHAIDVNDDGIKDLVAMVGGRLYLFLHDGISGFKSEVYFGEGVASIGSGDFDDDGRINIVESAGNEPSYAVWVLGQRMVTNYLLSELTGADMDGDGRDDLVAVAKDKLFFYRQNDFGLSEASIASASLGRIAVGDLNGDGCKDVVGTTANASFVQIHYGKNCVNSKPASSDIEGNGRSDLIWRDDARQHVAIWGMSGAERLYGVGHNVPPEWRVIATGDFNGDRKLDLIWTDGVSMQLWQGRGDGYFDGVMMRGYPTGYRVVATGDITGDGNADLLWRNDANTAMGLWAMNGAQVIDSQSYSTSPDWWVAGSGDLSGDGRLDLIWTNGASMQLWRAVGDKIFAGDTMPDFPQGWELGAVGDVTGDGKADLLWRLPGQPHVAAWAMDGAARLSGAPYLIDANWRIAQSGDYNGDGVTDLIWTDGSRMRLWQAVPGGGFGELEMPAYPLGWSTIRR</sequence>
<dbReference type="Gene3D" id="2.130.10.130">
    <property type="entry name" value="Integrin alpha, N-terminal"/>
    <property type="match status" value="2"/>
</dbReference>
<evidence type="ECO:0000256" key="2">
    <source>
        <dbReference type="ARBA" id="ARBA00022737"/>
    </source>
</evidence>
<dbReference type="InterPro" id="IPR028994">
    <property type="entry name" value="Integrin_alpha_N"/>
</dbReference>
<keyword evidence="1" id="KW-0732">Signal</keyword>
<dbReference type="RefSeq" id="WP_187313087.1">
    <property type="nucleotide sequence ID" value="NZ_CP011131.1"/>
</dbReference>
<reference evidence="4 5" key="1">
    <citation type="submission" date="2022-03" db="EMBL/GenBank/DDBJ databases">
        <title>Complete genome sequence of Lysobacter capsici VKM B-2533 and Lysobacter gummosus 10.1.1, promising sources of lytic agents.</title>
        <authorList>
            <person name="Tarlachkov S.V."/>
            <person name="Kudryakova I.V."/>
            <person name="Afoshin A.S."/>
            <person name="Leontyevskaya E.A."/>
            <person name="Leontyevskaya N.V."/>
        </authorList>
    </citation>
    <scope>NUCLEOTIDE SEQUENCE [LARGE SCALE GENOMIC DNA]</scope>
    <source>
        <strain evidence="4 5">10.1.1</strain>
    </source>
</reference>
<dbReference type="Pfam" id="PF25021">
    <property type="entry name" value="TEN_NHL"/>
    <property type="match status" value="2"/>
</dbReference>
<dbReference type="Gene3D" id="2.120.10.30">
    <property type="entry name" value="TolB, C-terminal domain"/>
    <property type="match status" value="3"/>
</dbReference>
<dbReference type="InterPro" id="IPR013517">
    <property type="entry name" value="FG-GAP"/>
</dbReference>
<dbReference type="SUPFAM" id="SSF69318">
    <property type="entry name" value="Integrin alpha N-terminal domain"/>
    <property type="match status" value="2"/>
</dbReference>
<evidence type="ECO:0000259" key="3">
    <source>
        <dbReference type="Pfam" id="PF25021"/>
    </source>
</evidence>
<proteinExistence type="predicted"/>
<evidence type="ECO:0000256" key="1">
    <source>
        <dbReference type="ARBA" id="ARBA00022729"/>
    </source>
</evidence>
<name>A0ABY3XBV3_9GAMM</name>
<dbReference type="InterPro" id="IPR001258">
    <property type="entry name" value="NHL_repeat"/>
</dbReference>
<keyword evidence="5" id="KW-1185">Reference proteome</keyword>
<gene>
    <name evidence="4" type="ORF">MOV92_23835</name>
</gene>
<dbReference type="Pfam" id="PF13517">
    <property type="entry name" value="FG-GAP_3"/>
    <property type="match status" value="4"/>
</dbReference>
<dbReference type="EMBL" id="CP093547">
    <property type="protein sequence ID" value="UNP29455.1"/>
    <property type="molecule type" value="Genomic_DNA"/>
</dbReference>
<evidence type="ECO:0000313" key="5">
    <source>
        <dbReference type="Proteomes" id="UP000829194"/>
    </source>
</evidence>
<feature type="domain" description="Teneurin NHL" evidence="3">
    <location>
        <begin position="233"/>
        <end position="283"/>
    </location>
</feature>